<evidence type="ECO:0000256" key="1">
    <source>
        <dbReference type="ARBA" id="ARBA00004651"/>
    </source>
</evidence>
<keyword evidence="7" id="KW-0012">Acyltransferase</keyword>
<evidence type="ECO:0000256" key="7">
    <source>
        <dbReference type="ARBA" id="ARBA00023315"/>
    </source>
</evidence>
<evidence type="ECO:0000256" key="4">
    <source>
        <dbReference type="ARBA" id="ARBA00022692"/>
    </source>
</evidence>
<evidence type="ECO:0000256" key="2">
    <source>
        <dbReference type="ARBA" id="ARBA00022475"/>
    </source>
</evidence>
<proteinExistence type="predicted"/>
<dbReference type="GO" id="GO:0016747">
    <property type="term" value="F:acyltransferase activity, transferring groups other than amino-acyl groups"/>
    <property type="evidence" value="ECO:0007669"/>
    <property type="project" value="InterPro"/>
</dbReference>
<dbReference type="InterPro" id="IPR002656">
    <property type="entry name" value="Acyl_transf_3_dom"/>
</dbReference>
<feature type="domain" description="Acyltransferase 3" evidence="10">
    <location>
        <begin position="28"/>
        <end position="364"/>
    </location>
</feature>
<keyword evidence="3" id="KW-0808">Transferase</keyword>
<gene>
    <name evidence="11" type="ORF">UFOPK1392_00186</name>
    <name evidence="12" type="ORF">UFOPK3733_00073</name>
</gene>
<sequence length="662" mass="71560">MTASVVSNDQGSSSSAATDRHRMPHLRALDGLRGLAVIGVLLFHSGFDWATGGYLGVSTFFTLSGFLITNLLVREWDAHGSIRLGGFWTRRFRRLLPAAIVTILITGLVFWRLGTPEQLQNLRLDMLGALGYAANWRFYFAGTSYGTLFAAPSPLQHFWSLAIEEQFYLFFPPIVIVLTRMGGRRLLSVAVAAATVASIGISMLLRANVDRVYYGTDTRVAELLLGVLLALWWSAPTRRPKHQGEINSDDTSRSTILDVAGFAALIAMFGAWWRLSETSALLPRGGFPIYALCTTVIILAGTRRGLVTKVLSFPVLRWAGLISYGLYLYHWPVFLVLSESRVGWQQWPLFGLRMLVTVAIACVSYFILEMPVRRGHLFITGRSALTAGVSAALLVAMVAVAVTLHPPTSTAAFVDVNIGDTATYGQNHVEDQVPAPGAPKAVLIIGDSGMVDEQTALEAAFHAAGTGHVQLAAGPGIGLSQPVDWRGEWTRLVEQVNPDLVIVMMGGWDMKFVNANGPKAYEELLAEAVRIFTKRGARILWLPMLPGGKLTAGSVNDAAINSIIATLPASFPGVVFHPQVGASLLRPDGTNGISYTDDGGQTVLLRKPDGWHLCQEGAARLAQEVLDAAVALELSPPASEPWRNGPWVDAANFNDPSGACPH</sequence>
<dbReference type="PANTHER" id="PTHR23028:SF53">
    <property type="entry name" value="ACYL_TRANSF_3 DOMAIN-CONTAINING PROTEIN"/>
    <property type="match status" value="1"/>
</dbReference>
<dbReference type="EMBL" id="CAFBNC010000002">
    <property type="protein sequence ID" value="CAB4921074.1"/>
    <property type="molecule type" value="Genomic_DNA"/>
</dbReference>
<comment type="subcellular location">
    <subcellularLocation>
        <location evidence="1">Cell membrane</location>
        <topology evidence="1">Multi-pass membrane protein</topology>
    </subcellularLocation>
</comment>
<evidence type="ECO:0000313" key="11">
    <source>
        <dbReference type="EMBL" id="CAB4322452.1"/>
    </source>
</evidence>
<feature type="region of interest" description="Disordered" evidence="8">
    <location>
        <begin position="641"/>
        <end position="662"/>
    </location>
</feature>
<feature type="transmembrane region" description="Helical" evidence="9">
    <location>
        <begin position="350"/>
        <end position="372"/>
    </location>
</feature>
<dbReference type="Gene3D" id="3.40.50.1110">
    <property type="entry name" value="SGNH hydrolase"/>
    <property type="match status" value="1"/>
</dbReference>
<protein>
    <submittedName>
        <fullName evidence="12">Unannotated protein</fullName>
    </submittedName>
</protein>
<evidence type="ECO:0000259" key="10">
    <source>
        <dbReference type="Pfam" id="PF01757"/>
    </source>
</evidence>
<evidence type="ECO:0000313" key="12">
    <source>
        <dbReference type="EMBL" id="CAB4921074.1"/>
    </source>
</evidence>
<evidence type="ECO:0000256" key="9">
    <source>
        <dbReference type="SAM" id="Phobius"/>
    </source>
</evidence>
<feature type="transmembrane region" description="Helical" evidence="9">
    <location>
        <begin position="256"/>
        <end position="275"/>
    </location>
</feature>
<dbReference type="EMBL" id="CAEMXZ010000004">
    <property type="protein sequence ID" value="CAB4322452.1"/>
    <property type="molecule type" value="Genomic_DNA"/>
</dbReference>
<accession>A0A6J7HMC1</accession>
<name>A0A6J7HMC1_9ZZZZ</name>
<keyword evidence="6 9" id="KW-0472">Membrane</keyword>
<dbReference type="GO" id="GO:0005886">
    <property type="term" value="C:plasma membrane"/>
    <property type="evidence" value="ECO:0007669"/>
    <property type="project" value="UniProtKB-SubCell"/>
</dbReference>
<dbReference type="PANTHER" id="PTHR23028">
    <property type="entry name" value="ACETYLTRANSFERASE"/>
    <property type="match status" value="1"/>
</dbReference>
<feature type="region of interest" description="Disordered" evidence="8">
    <location>
        <begin position="1"/>
        <end position="20"/>
    </location>
</feature>
<dbReference type="Pfam" id="PF04311">
    <property type="entry name" value="DUF459"/>
    <property type="match status" value="1"/>
</dbReference>
<evidence type="ECO:0000256" key="5">
    <source>
        <dbReference type="ARBA" id="ARBA00022989"/>
    </source>
</evidence>
<dbReference type="InterPro" id="IPR036514">
    <property type="entry name" value="SGNH_hydro_sf"/>
</dbReference>
<feature type="transmembrane region" description="Helical" evidence="9">
    <location>
        <begin position="186"/>
        <end position="207"/>
    </location>
</feature>
<feature type="transmembrane region" description="Helical" evidence="9">
    <location>
        <begin position="384"/>
        <end position="404"/>
    </location>
</feature>
<dbReference type="AlphaFoldDB" id="A0A6J7HMC1"/>
<dbReference type="SUPFAM" id="SSF52266">
    <property type="entry name" value="SGNH hydrolase"/>
    <property type="match status" value="1"/>
</dbReference>
<evidence type="ECO:0000256" key="8">
    <source>
        <dbReference type="SAM" id="MobiDB-lite"/>
    </source>
</evidence>
<reference evidence="12" key="1">
    <citation type="submission" date="2020-05" db="EMBL/GenBank/DDBJ databases">
        <authorList>
            <person name="Chiriac C."/>
            <person name="Salcher M."/>
            <person name="Ghai R."/>
            <person name="Kavagutti S V."/>
        </authorList>
    </citation>
    <scope>NUCLEOTIDE SEQUENCE</scope>
</reference>
<organism evidence="12">
    <name type="scientific">freshwater metagenome</name>
    <dbReference type="NCBI Taxonomy" id="449393"/>
    <lineage>
        <taxon>unclassified sequences</taxon>
        <taxon>metagenomes</taxon>
        <taxon>ecological metagenomes</taxon>
    </lineage>
</organism>
<feature type="transmembrane region" description="Helical" evidence="9">
    <location>
        <begin position="158"/>
        <end position="179"/>
    </location>
</feature>
<feature type="transmembrane region" description="Helical" evidence="9">
    <location>
        <begin position="219"/>
        <end position="235"/>
    </location>
</feature>
<feature type="transmembrane region" description="Helical" evidence="9">
    <location>
        <begin position="287"/>
        <end position="306"/>
    </location>
</feature>
<keyword evidence="2" id="KW-1003">Cell membrane</keyword>
<keyword evidence="4 9" id="KW-0812">Transmembrane</keyword>
<evidence type="ECO:0000256" key="6">
    <source>
        <dbReference type="ARBA" id="ARBA00023136"/>
    </source>
</evidence>
<feature type="transmembrane region" description="Helical" evidence="9">
    <location>
        <begin position="53"/>
        <end position="73"/>
    </location>
</feature>
<dbReference type="InterPro" id="IPR007407">
    <property type="entry name" value="DUF459"/>
</dbReference>
<feature type="transmembrane region" description="Helical" evidence="9">
    <location>
        <begin position="318"/>
        <end position="338"/>
    </location>
</feature>
<dbReference type="Pfam" id="PF01757">
    <property type="entry name" value="Acyl_transf_3"/>
    <property type="match status" value="1"/>
</dbReference>
<dbReference type="InterPro" id="IPR050879">
    <property type="entry name" value="Acyltransferase_3"/>
</dbReference>
<keyword evidence="5 9" id="KW-1133">Transmembrane helix</keyword>
<feature type="transmembrane region" description="Helical" evidence="9">
    <location>
        <begin position="94"/>
        <end position="114"/>
    </location>
</feature>
<dbReference type="GO" id="GO:0009103">
    <property type="term" value="P:lipopolysaccharide biosynthetic process"/>
    <property type="evidence" value="ECO:0007669"/>
    <property type="project" value="TreeGrafter"/>
</dbReference>
<evidence type="ECO:0000256" key="3">
    <source>
        <dbReference type="ARBA" id="ARBA00022679"/>
    </source>
</evidence>
<feature type="compositionally biased region" description="Low complexity" evidence="8">
    <location>
        <begin position="1"/>
        <end position="17"/>
    </location>
</feature>